<organism evidence="12 13">
    <name type="scientific">Vigna mungo</name>
    <name type="common">Black gram</name>
    <name type="synonym">Phaseolus mungo</name>
    <dbReference type="NCBI Taxonomy" id="3915"/>
    <lineage>
        <taxon>Eukaryota</taxon>
        <taxon>Viridiplantae</taxon>
        <taxon>Streptophyta</taxon>
        <taxon>Embryophyta</taxon>
        <taxon>Tracheophyta</taxon>
        <taxon>Spermatophyta</taxon>
        <taxon>Magnoliopsida</taxon>
        <taxon>eudicotyledons</taxon>
        <taxon>Gunneridae</taxon>
        <taxon>Pentapetalae</taxon>
        <taxon>rosids</taxon>
        <taxon>fabids</taxon>
        <taxon>Fabales</taxon>
        <taxon>Fabaceae</taxon>
        <taxon>Papilionoideae</taxon>
        <taxon>50 kb inversion clade</taxon>
        <taxon>NPAAA clade</taxon>
        <taxon>indigoferoid/millettioid clade</taxon>
        <taxon>Phaseoleae</taxon>
        <taxon>Vigna</taxon>
    </lineage>
</organism>
<evidence type="ECO:0000256" key="9">
    <source>
        <dbReference type="SAM" id="MobiDB-lite"/>
    </source>
</evidence>
<dbReference type="GO" id="GO:0046872">
    <property type="term" value="F:metal ion binding"/>
    <property type="evidence" value="ECO:0007669"/>
    <property type="project" value="UniProtKB-KW"/>
</dbReference>
<comment type="subcellular location">
    <subcellularLocation>
        <location evidence="1">Endoplasmic reticulum</location>
    </subcellularLocation>
</comment>
<evidence type="ECO:0000256" key="2">
    <source>
        <dbReference type="ARBA" id="ARBA00022617"/>
    </source>
</evidence>
<evidence type="ECO:0000256" key="8">
    <source>
        <dbReference type="ARBA" id="ARBA00038357"/>
    </source>
</evidence>
<keyword evidence="13" id="KW-1185">Reference proteome</keyword>
<keyword evidence="7" id="KW-0446">Lipid-binding</keyword>
<dbReference type="SMART" id="SM01117">
    <property type="entry name" value="Cyt-b5"/>
    <property type="match status" value="1"/>
</dbReference>
<evidence type="ECO:0000313" key="12">
    <source>
        <dbReference type="EMBL" id="WVZ15195.1"/>
    </source>
</evidence>
<dbReference type="InterPro" id="IPR036400">
    <property type="entry name" value="Cyt_B5-like_heme/steroid_sf"/>
</dbReference>
<evidence type="ECO:0000259" key="11">
    <source>
        <dbReference type="SMART" id="SM01117"/>
    </source>
</evidence>
<dbReference type="GO" id="GO:0005783">
    <property type="term" value="C:endoplasmic reticulum"/>
    <property type="evidence" value="ECO:0007669"/>
    <property type="project" value="UniProtKB-SubCell"/>
</dbReference>
<evidence type="ECO:0000256" key="6">
    <source>
        <dbReference type="ARBA" id="ARBA00023004"/>
    </source>
</evidence>
<dbReference type="InterPro" id="IPR001199">
    <property type="entry name" value="Cyt_B5-like_heme/steroid-bd"/>
</dbReference>
<dbReference type="AlphaFoldDB" id="A0AAQ3NRR2"/>
<dbReference type="GO" id="GO:0016020">
    <property type="term" value="C:membrane"/>
    <property type="evidence" value="ECO:0007669"/>
    <property type="project" value="TreeGrafter"/>
</dbReference>
<keyword evidence="10" id="KW-0472">Membrane</keyword>
<keyword evidence="5" id="KW-0256">Endoplasmic reticulum</keyword>
<dbReference type="EMBL" id="CP144697">
    <property type="protein sequence ID" value="WVZ15195.1"/>
    <property type="molecule type" value="Genomic_DNA"/>
</dbReference>
<feature type="region of interest" description="Disordered" evidence="9">
    <location>
        <begin position="224"/>
        <end position="249"/>
    </location>
</feature>
<dbReference type="PANTHER" id="PTHR10281">
    <property type="entry name" value="MEMBRANE-ASSOCIATED PROGESTERONE RECEPTOR COMPONENT-RELATED"/>
    <property type="match status" value="1"/>
</dbReference>
<proteinExistence type="inferred from homology"/>
<keyword evidence="2" id="KW-0349">Heme</keyword>
<feature type="domain" description="Cytochrome b5 heme-binding" evidence="11">
    <location>
        <begin position="75"/>
        <end position="222"/>
    </location>
</feature>
<dbReference type="Proteomes" id="UP001374535">
    <property type="component" value="Chromosome 4"/>
</dbReference>
<protein>
    <recommendedName>
        <fullName evidence="11">Cytochrome b5 heme-binding domain-containing protein</fullName>
    </recommendedName>
</protein>
<dbReference type="GO" id="GO:0005496">
    <property type="term" value="F:steroid binding"/>
    <property type="evidence" value="ECO:0007669"/>
    <property type="project" value="UniProtKB-KW"/>
</dbReference>
<accession>A0AAQ3NRR2</accession>
<keyword evidence="10" id="KW-1133">Transmembrane helix</keyword>
<name>A0AAQ3NRR2_VIGMU</name>
<feature type="compositionally biased region" description="Basic and acidic residues" evidence="9">
    <location>
        <begin position="224"/>
        <end position="233"/>
    </location>
</feature>
<sequence length="249" mass="27914">MGMYTSVMEEITFYTGLSPAAFFTVLAMMVVVYRTVSAMFVSPEDYNKPPVVSARTHPQFEDPEPPRQPVQLGQVTDRELRAYDGSDPNKPLLMAIRGQIFDVSTGRIVGAVGGCMAGDVELKDIDFKLALGPEGSYTNRPLYECYNRLDGPYARVRANFYGPGGPYAMFAGKECSRALALLSFKPEDINGDLEGLGESEFTILEDWEFKFIEKYPKVGLLIPEQREPKKEEQVQDSLENSNEYKDETK</sequence>
<keyword evidence="10" id="KW-0812">Transmembrane</keyword>
<feature type="transmembrane region" description="Helical" evidence="10">
    <location>
        <begin position="12"/>
        <end position="33"/>
    </location>
</feature>
<evidence type="ECO:0000313" key="13">
    <source>
        <dbReference type="Proteomes" id="UP001374535"/>
    </source>
</evidence>
<keyword evidence="6" id="KW-0408">Iron</keyword>
<evidence type="ECO:0000256" key="1">
    <source>
        <dbReference type="ARBA" id="ARBA00004240"/>
    </source>
</evidence>
<gene>
    <name evidence="12" type="ORF">V8G54_012761</name>
</gene>
<keyword evidence="4" id="KW-0479">Metal-binding</keyword>
<dbReference type="Gene3D" id="3.10.120.10">
    <property type="entry name" value="Cytochrome b5-like heme/steroid binding domain"/>
    <property type="match status" value="2"/>
</dbReference>
<evidence type="ECO:0000256" key="3">
    <source>
        <dbReference type="ARBA" id="ARBA00022665"/>
    </source>
</evidence>
<dbReference type="InterPro" id="IPR050577">
    <property type="entry name" value="MAPR/NEUFC/NENF-like"/>
</dbReference>
<evidence type="ECO:0000256" key="7">
    <source>
        <dbReference type="ARBA" id="ARBA00023121"/>
    </source>
</evidence>
<reference evidence="12 13" key="1">
    <citation type="journal article" date="2023" name="Life. Sci Alliance">
        <title>Evolutionary insights into 3D genome organization and epigenetic landscape of Vigna mungo.</title>
        <authorList>
            <person name="Junaid A."/>
            <person name="Singh B."/>
            <person name="Bhatia S."/>
        </authorList>
    </citation>
    <scope>NUCLEOTIDE SEQUENCE [LARGE SCALE GENOMIC DNA]</scope>
    <source>
        <strain evidence="12">Urdbean</strain>
    </source>
</reference>
<dbReference type="SUPFAM" id="SSF55856">
    <property type="entry name" value="Cytochrome b5-like heme/steroid binding domain"/>
    <property type="match status" value="2"/>
</dbReference>
<evidence type="ECO:0000256" key="5">
    <source>
        <dbReference type="ARBA" id="ARBA00022824"/>
    </source>
</evidence>
<evidence type="ECO:0000256" key="4">
    <source>
        <dbReference type="ARBA" id="ARBA00022723"/>
    </source>
</evidence>
<comment type="similarity">
    <text evidence="8">Belongs to the cytochrome b5 family. MAPR subfamily.</text>
</comment>
<dbReference type="PANTHER" id="PTHR10281:SF72">
    <property type="entry name" value="NEUDESIN"/>
    <property type="match status" value="1"/>
</dbReference>
<keyword evidence="3" id="KW-0754">Steroid-binding</keyword>
<evidence type="ECO:0000256" key="10">
    <source>
        <dbReference type="SAM" id="Phobius"/>
    </source>
</evidence>